<dbReference type="Pfam" id="PF00665">
    <property type="entry name" value="rve"/>
    <property type="match status" value="1"/>
</dbReference>
<comment type="caution">
    <text evidence="3">The sequence shown here is derived from an EMBL/GenBank/DDBJ whole genome shotgun (WGS) entry which is preliminary data.</text>
</comment>
<dbReference type="NCBIfam" id="NF033516">
    <property type="entry name" value="transpos_IS3"/>
    <property type="match status" value="1"/>
</dbReference>
<dbReference type="Gene3D" id="1.10.10.10">
    <property type="entry name" value="Winged helix-like DNA-binding domain superfamily/Winged helix DNA-binding domain"/>
    <property type="match status" value="1"/>
</dbReference>
<dbReference type="InterPro" id="IPR012337">
    <property type="entry name" value="RNaseH-like_sf"/>
</dbReference>
<dbReference type="GO" id="GO:0004803">
    <property type="term" value="F:transposase activity"/>
    <property type="evidence" value="ECO:0007669"/>
    <property type="project" value="InterPro"/>
</dbReference>
<dbReference type="InterPro" id="IPR036397">
    <property type="entry name" value="RNaseH_sf"/>
</dbReference>
<reference evidence="3 4" key="1">
    <citation type="submission" date="2019-12" db="EMBL/GenBank/DDBJ databases">
        <title>Shinella granuli gen. nov., sp. nov., and proposal of the reclassification of Zoogloea ramigera ATCC 19623 as Shinella zoogloeoides sp. nov.</title>
        <authorList>
            <person name="Gao J."/>
        </authorList>
    </citation>
    <scope>NUCLEOTIDE SEQUENCE [LARGE SCALE GENOMIC DNA]</scope>
    <source>
        <strain evidence="3 4">DSM 287</strain>
    </source>
</reference>
<dbReference type="EMBL" id="WUML01000045">
    <property type="protein sequence ID" value="MXO03040.1"/>
    <property type="molecule type" value="Genomic_DNA"/>
</dbReference>
<evidence type="ECO:0000259" key="2">
    <source>
        <dbReference type="PROSITE" id="PS50994"/>
    </source>
</evidence>
<dbReference type="InterPro" id="IPR050900">
    <property type="entry name" value="Transposase_IS3/IS150/IS904"/>
</dbReference>
<dbReference type="RefSeq" id="WP_160788185.1">
    <property type="nucleotide sequence ID" value="NZ_CP086610.1"/>
</dbReference>
<dbReference type="PANTHER" id="PTHR46889">
    <property type="entry name" value="TRANSPOSASE INSF FOR INSERTION SEQUENCE IS3B-RELATED"/>
    <property type="match status" value="1"/>
</dbReference>
<evidence type="ECO:0000313" key="4">
    <source>
        <dbReference type="Proteomes" id="UP000440304"/>
    </source>
</evidence>
<proteinExistence type="predicted"/>
<dbReference type="InterPro" id="IPR048020">
    <property type="entry name" value="Transpos_IS3"/>
</dbReference>
<feature type="coiled-coil region" evidence="1">
    <location>
        <begin position="80"/>
        <end position="107"/>
    </location>
</feature>
<dbReference type="Gene3D" id="3.30.420.10">
    <property type="entry name" value="Ribonuclease H-like superfamily/Ribonuclease H"/>
    <property type="match status" value="1"/>
</dbReference>
<dbReference type="InterPro" id="IPR001584">
    <property type="entry name" value="Integrase_cat-core"/>
</dbReference>
<dbReference type="GO" id="GO:0015074">
    <property type="term" value="P:DNA integration"/>
    <property type="evidence" value="ECO:0007669"/>
    <property type="project" value="InterPro"/>
</dbReference>
<protein>
    <submittedName>
        <fullName evidence="3">IS3 family transposase</fullName>
    </submittedName>
</protein>
<dbReference type="InterPro" id="IPR025948">
    <property type="entry name" value="HTH-like_dom"/>
</dbReference>
<evidence type="ECO:0000256" key="1">
    <source>
        <dbReference type="SAM" id="Coils"/>
    </source>
</evidence>
<dbReference type="PANTHER" id="PTHR46889:SF4">
    <property type="entry name" value="TRANSPOSASE INSO FOR INSERTION SEQUENCE ELEMENT IS911B-RELATED"/>
    <property type="match status" value="1"/>
</dbReference>
<keyword evidence="1" id="KW-0175">Coiled coil</keyword>
<dbReference type="PROSITE" id="PS50994">
    <property type="entry name" value="INTEGRASE"/>
    <property type="match status" value="1"/>
</dbReference>
<dbReference type="Proteomes" id="UP000440304">
    <property type="component" value="Unassembled WGS sequence"/>
</dbReference>
<dbReference type="GO" id="GO:0006313">
    <property type="term" value="P:DNA transposition"/>
    <property type="evidence" value="ECO:0007669"/>
    <property type="project" value="InterPro"/>
</dbReference>
<sequence length="404" mass="45710">MSNAYRHVELLTGDVRRGRWTTEQKLTIIEQSFEPSETVSSTARRHGVAPNLLYRWRRLLSEGGAAAVDSDEPVVGNSEVKKLEDRVRELERMLGRKTMEVEILREALSKADFKKTDIAADLVAEGRFPMKTVADTLGVSRSNLVERLKGRPKPRGPYHKAEDAELLPIIRRLADQRPTYGYRRIAALLNRERRAADKPVVNAKRVQRIMGNHAMLLEKHTAVRKGRIHDGKVMVMRSNLRWCSDGLEFSCWNGEVVRLAFIIDAFDCEIIAWAAVANAGISGSDVRDMMLEAVEKRFRATRAPHTIEHLSDNGSVYTARDTRLFAQALNLTPCFTPVASPQSNGMSEAFVKTLKRDYVRISPLPDAATTLRLIDEWIEDYNEIHPHSALKMASPRQFIRAKSN</sequence>
<dbReference type="InterPro" id="IPR036388">
    <property type="entry name" value="WH-like_DNA-bd_sf"/>
</dbReference>
<accession>A0A6N8TPN3</accession>
<dbReference type="Pfam" id="PF13276">
    <property type="entry name" value="HTH_21"/>
    <property type="match status" value="1"/>
</dbReference>
<dbReference type="Pfam" id="PF01527">
    <property type="entry name" value="HTH_Tnp_1"/>
    <property type="match status" value="1"/>
</dbReference>
<dbReference type="InterPro" id="IPR002514">
    <property type="entry name" value="Transposase_8"/>
</dbReference>
<organism evidence="3 4">
    <name type="scientific">Shinella zoogloeoides</name>
    <name type="common">Crabtreella saccharophila</name>
    <dbReference type="NCBI Taxonomy" id="352475"/>
    <lineage>
        <taxon>Bacteria</taxon>
        <taxon>Pseudomonadati</taxon>
        <taxon>Pseudomonadota</taxon>
        <taxon>Alphaproteobacteria</taxon>
        <taxon>Hyphomicrobiales</taxon>
        <taxon>Rhizobiaceae</taxon>
        <taxon>Shinella</taxon>
    </lineage>
</organism>
<gene>
    <name evidence="3" type="ORF">GR156_22335</name>
</gene>
<feature type="domain" description="Integrase catalytic" evidence="2">
    <location>
        <begin position="234"/>
        <end position="403"/>
    </location>
</feature>
<name>A0A6N8TPN3_SHIZO</name>
<dbReference type="SUPFAM" id="SSF53098">
    <property type="entry name" value="Ribonuclease H-like"/>
    <property type="match status" value="1"/>
</dbReference>
<dbReference type="AlphaFoldDB" id="A0A6N8TPN3"/>
<dbReference type="GO" id="GO:0003677">
    <property type="term" value="F:DNA binding"/>
    <property type="evidence" value="ECO:0007669"/>
    <property type="project" value="InterPro"/>
</dbReference>
<evidence type="ECO:0000313" key="3">
    <source>
        <dbReference type="EMBL" id="MXO03040.1"/>
    </source>
</evidence>
<dbReference type="OrthoDB" id="8080802at2"/>
<dbReference type="SUPFAM" id="SSF46689">
    <property type="entry name" value="Homeodomain-like"/>
    <property type="match status" value="1"/>
</dbReference>
<dbReference type="InterPro" id="IPR009057">
    <property type="entry name" value="Homeodomain-like_sf"/>
</dbReference>